<evidence type="ECO:0000256" key="2">
    <source>
        <dbReference type="ARBA" id="ARBA00004150"/>
    </source>
</evidence>
<evidence type="ECO:0000256" key="6">
    <source>
        <dbReference type="ARBA" id="ARBA00022553"/>
    </source>
</evidence>
<evidence type="ECO:0000256" key="9">
    <source>
        <dbReference type="ARBA" id="ARBA00022927"/>
    </source>
</evidence>
<dbReference type="CTD" id="11276"/>
<evidence type="ECO:0000256" key="8">
    <source>
        <dbReference type="ARBA" id="ARBA00022737"/>
    </source>
</evidence>
<evidence type="ECO:0000313" key="23">
    <source>
        <dbReference type="Proteomes" id="UP000515202"/>
    </source>
</evidence>
<feature type="compositionally biased region" description="Low complexity" evidence="21">
    <location>
        <begin position="999"/>
        <end position="1010"/>
    </location>
</feature>
<keyword evidence="10" id="KW-0007">Acetylation</keyword>
<comment type="subunit">
    <text evidence="16">Self-associates. Interacts with GGA1 (via GAE domain). Interacts with GGA2 and GGA3. Interacts with AP1G1 (via GAE domain), a subunit of adapter protein complex AP-1. Interacts with AP1G2 (via GAE domain) a subunit of adapter protein complex AP-1. Component of the aftiphilin/p200/gamma-synergin complex, at least composed of AFTPH/aftiphilin, HEATR5B/p200a and SYNRG/gamma-synergin, which plays a role in the AP1G1/AP-1-mediated trafficking of transferrin from early to recycling endosomes. Within the complex interacts with AFTPH/aftiphilin and HEATR5B/p200a; the interactions are direct. Interacts (via EH domain) with SCAMP1.</text>
</comment>
<evidence type="ECO:0000256" key="20">
    <source>
        <dbReference type="SAM" id="Coils"/>
    </source>
</evidence>
<evidence type="ECO:0000256" key="15">
    <source>
        <dbReference type="ARBA" id="ARBA00056089"/>
    </source>
</evidence>
<keyword evidence="7" id="KW-0254">Endocytosis</keyword>
<feature type="region of interest" description="Disordered" evidence="21">
    <location>
        <begin position="699"/>
        <end position="738"/>
    </location>
</feature>
<reference evidence="24" key="1">
    <citation type="submission" date="2025-08" db="UniProtKB">
        <authorList>
            <consortium name="RefSeq"/>
        </authorList>
    </citation>
    <scope>IDENTIFICATION</scope>
    <source>
        <tissue evidence="24">Kidney</tissue>
    </source>
</reference>
<dbReference type="SUPFAM" id="SSF47473">
    <property type="entry name" value="EF-hand"/>
    <property type="match status" value="1"/>
</dbReference>
<evidence type="ECO:0000256" key="3">
    <source>
        <dbReference type="ARBA" id="ARBA00004556"/>
    </source>
</evidence>
<evidence type="ECO:0000256" key="14">
    <source>
        <dbReference type="ARBA" id="ARBA00023329"/>
    </source>
</evidence>
<feature type="compositionally biased region" description="Basic and acidic residues" evidence="21">
    <location>
        <begin position="973"/>
        <end position="987"/>
    </location>
</feature>
<dbReference type="PANTHER" id="PTHR15463:SF2">
    <property type="entry name" value="SYNERGIN GAMMA"/>
    <property type="match status" value="1"/>
</dbReference>
<feature type="region of interest" description="Disordered" evidence="21">
    <location>
        <begin position="1"/>
        <end position="21"/>
    </location>
</feature>
<comment type="function">
    <text evidence="15">Plays a role in endocytosis and/or membrane trafficking at the trans-Golgi network (TGN). May act by linking the adapter protein complex AP-1 to other proteins. Component of clathrin-coated vesicles. Component of the aftiphilin/p200/gamma-synergin complex, which plays roles in AP1G1/AP-1-mediated protein trafficking including the trafficking of transferrin from early to recycling endosomes, and the membrane trafficking of furin and the lysosomal enzyme cathepsin D between the trans-Golgi network (TGN) and endosomes.</text>
</comment>
<evidence type="ECO:0000256" key="11">
    <source>
        <dbReference type="ARBA" id="ARBA00023034"/>
    </source>
</evidence>
<dbReference type="Pfam" id="PF12763">
    <property type="entry name" value="EH"/>
    <property type="match status" value="1"/>
</dbReference>
<dbReference type="FunFam" id="1.10.238.10:FF:000075">
    <property type="entry name" value="synergin gamma isoform X2"/>
    <property type="match status" value="1"/>
</dbReference>
<accession>A0A6P3RHY2</accession>
<evidence type="ECO:0000256" key="17">
    <source>
        <dbReference type="ARBA" id="ARBA00072950"/>
    </source>
</evidence>
<feature type="region of interest" description="Disordered" evidence="21">
    <location>
        <begin position="797"/>
        <end position="823"/>
    </location>
</feature>
<keyword evidence="8" id="KW-0677">Repeat</keyword>
<dbReference type="GeneID" id="105304989"/>
<comment type="subcellular location">
    <subcellularLocation>
        <location evidence="3">Cytoplasm</location>
        <location evidence="3">Perinuclear region</location>
    </subcellularLocation>
    <subcellularLocation>
        <location evidence="1">Cytoplasmic vesicle</location>
        <location evidence="1">Clathrin-coated vesicle</location>
    </subcellularLocation>
    <subcellularLocation>
        <location evidence="2">Golgi apparatus</location>
        <location evidence="2">trans-Golgi network membrane</location>
        <topology evidence="2">Peripheral membrane protein</topology>
    </subcellularLocation>
</comment>
<evidence type="ECO:0000256" key="1">
    <source>
        <dbReference type="ARBA" id="ARBA00004132"/>
    </source>
</evidence>
<evidence type="ECO:0000256" key="4">
    <source>
        <dbReference type="ARBA" id="ARBA00022448"/>
    </source>
</evidence>
<evidence type="ECO:0000256" key="13">
    <source>
        <dbReference type="ARBA" id="ARBA00023136"/>
    </source>
</evidence>
<organism evidence="23 24">
    <name type="scientific">Pteropus vampyrus</name>
    <name type="common">Large flying fox</name>
    <dbReference type="NCBI Taxonomy" id="132908"/>
    <lineage>
        <taxon>Eukaryota</taxon>
        <taxon>Metazoa</taxon>
        <taxon>Chordata</taxon>
        <taxon>Craniata</taxon>
        <taxon>Vertebrata</taxon>
        <taxon>Euteleostomi</taxon>
        <taxon>Mammalia</taxon>
        <taxon>Eutheria</taxon>
        <taxon>Laurasiatheria</taxon>
        <taxon>Chiroptera</taxon>
        <taxon>Yinpterochiroptera</taxon>
        <taxon>Pteropodoidea</taxon>
        <taxon>Pteropodidae</taxon>
        <taxon>Pteropodinae</taxon>
        <taxon>Pteropus</taxon>
    </lineage>
</organism>
<evidence type="ECO:0000256" key="12">
    <source>
        <dbReference type="ARBA" id="ARBA00023054"/>
    </source>
</evidence>
<feature type="domain" description="EH" evidence="22">
    <location>
        <begin position="291"/>
        <end position="402"/>
    </location>
</feature>
<evidence type="ECO:0000256" key="16">
    <source>
        <dbReference type="ARBA" id="ARBA00064325"/>
    </source>
</evidence>
<keyword evidence="12 20" id="KW-0175">Coiled coil</keyword>
<dbReference type="CDD" id="cd00052">
    <property type="entry name" value="EH"/>
    <property type="match status" value="1"/>
</dbReference>
<feature type="compositionally biased region" description="Basic and acidic residues" evidence="21">
    <location>
        <begin position="704"/>
        <end position="716"/>
    </location>
</feature>
<evidence type="ECO:0000259" key="22">
    <source>
        <dbReference type="PROSITE" id="PS50031"/>
    </source>
</evidence>
<keyword evidence="14" id="KW-0968">Cytoplasmic vesicle</keyword>
<keyword evidence="5" id="KW-0963">Cytoplasm</keyword>
<sequence>MALRPGTGAGGGGGGGGAAGAGAGPAGGGSFMFPVAGGIRPPQAGLMPMQQQGFPMVSVMQPNMQGMIGMNYSSQMSQGPIAMQAGIPMGPMPTAGMPYLGQAPFLGMRPAGPQYTPDMQKQFAEEQQKRFEQQQKLLEEERKRRQFEEQKQKLRLLSSVKPKTGEKSRDDALEAIKGNLDGFSRDAKMHPTPASHPKKPDYPTSSHSTKTVSPSPAFLDEEEFSDFMQGPVEVPTCGPSSTSQPFQSFHSTTPLGQLHTQKAGAQPLPPGVGVFPSQDPVQPRMPPWIYNESLVPDAYKKILETTMTPTGIDTAKLYPILMSSGLPRETLGQIWALANRTTPGKLTKEELYTVLAMIAVTQRGVPAMSPDALNQFPAAPLPSLSGFPITLPTAVSQPTGMPSGPAGSLPLNLGQPVMGINLVGPVGGAAAQVSSGFMPVYPANQVVKPEEDDFQDFQDASKSGSLDDSFTDFQELPVSSKTNNSQPGNSAPSLLMPLPGTKASTSMDKYAVFKGIATDKSSENTVSFGEPGDKYSAFRELEQTTESKSLGENFAEFRSAGTDDGFTDFKTADSISPLEPPSKDKTFPAAFPSGAIQQKQQTQVKNPLNLADLDMFSSVNCSSEKPLSFSAAFSASKSVSTRPQSTGPAAAATALASTKPSSLADEFGEFNLFGEYSSPASVGEQDDFAEFMAFSNSSISSEQKSNDKYDALKEEASPVPLTSSSSSTVKTGQNSAPASTKYDVFKHLSLEGSGLGVEELKDNTPSGKSDDDFADFHSNKFSSMNLDKSLGEKAVTFRPTKEDSASVKSLDLPSIGGSSVGKEDSEDALSVQFDMKLADVGGDLKHVMSDSSLDLPTVSGQHPPAADIEDLKYAAFGTCSSNFAVSTLTSYDWSDRDDASQGRKLSPFVLSAGSRSSSAASVLPKKETSFGSSENITMTSLSKVTTFTNEDALPETTFPAFANLKDVTSQTSEQKEYESRDYQEFTRQDLPSSEQNQEAACTSPASSSASHDTPKECLDDFGEFQSEKPKISKFDFLVANSQSKMKSSEEMIKSELATFDLSVQGSHKRSLSLGDKEISRSSPSPALEQPFRDRSNTLSEKPALPVIRDKYKDLTGEVEENERYAYEWQRCLGSALDVIKKANDTLNGISSSSVCTEVIQSAQGMEYLLGVVEVYRVTKRVELGIKATAVCSEKLQQLLKDIDKVWNNLIGFMSLATLTPDEKSLDFSSCMLRPGIKNAQELACGVCLLNVDSRSRKEEKPAEEHPKKAFNSETDSFKLAYGGHQYHASCANFWINCVEPKPPGLILPDLL</sequence>
<dbReference type="GO" id="GO:0030130">
    <property type="term" value="C:clathrin coat of trans-Golgi network vesicle"/>
    <property type="evidence" value="ECO:0007669"/>
    <property type="project" value="UniProtKB-ARBA"/>
</dbReference>
<dbReference type="SMART" id="SM00027">
    <property type="entry name" value="EH"/>
    <property type="match status" value="1"/>
</dbReference>
<dbReference type="PANTHER" id="PTHR15463">
    <property type="entry name" value="AP1 GAMMA SUBUNIT BINDING PROTEIN 1"/>
    <property type="match status" value="1"/>
</dbReference>
<evidence type="ECO:0000313" key="24">
    <source>
        <dbReference type="RefSeq" id="XP_011377693.1"/>
    </source>
</evidence>
<dbReference type="OrthoDB" id="524326at2759"/>
<dbReference type="InterPro" id="IPR059024">
    <property type="entry name" value="SYNRG_C"/>
</dbReference>
<feature type="compositionally biased region" description="Low complexity" evidence="21">
    <location>
        <begin position="717"/>
        <end position="729"/>
    </location>
</feature>
<dbReference type="RefSeq" id="XP_011377693.1">
    <property type="nucleotide sequence ID" value="XM_011379391.2"/>
</dbReference>
<evidence type="ECO:0000256" key="19">
    <source>
        <dbReference type="ARBA" id="ARBA00084050"/>
    </source>
</evidence>
<feature type="region of interest" description="Disordered" evidence="21">
    <location>
        <begin position="181"/>
        <end position="215"/>
    </location>
</feature>
<feature type="coiled-coil region" evidence="20">
    <location>
        <begin position="121"/>
        <end position="157"/>
    </location>
</feature>
<gene>
    <name evidence="24" type="primary">SYNRG</name>
</gene>
<proteinExistence type="predicted"/>
<evidence type="ECO:0000256" key="7">
    <source>
        <dbReference type="ARBA" id="ARBA00022583"/>
    </source>
</evidence>
<keyword evidence="23" id="KW-1185">Reference proteome</keyword>
<keyword evidence="4" id="KW-0813">Transport</keyword>
<evidence type="ECO:0000256" key="5">
    <source>
        <dbReference type="ARBA" id="ARBA00022490"/>
    </source>
</evidence>
<feature type="compositionally biased region" description="Gly residues" evidence="21">
    <location>
        <begin position="7"/>
        <end position="21"/>
    </location>
</feature>
<dbReference type="GO" id="GO:0048471">
    <property type="term" value="C:perinuclear region of cytoplasm"/>
    <property type="evidence" value="ECO:0007669"/>
    <property type="project" value="UniProtKB-SubCell"/>
</dbReference>
<keyword evidence="11" id="KW-0333">Golgi apparatus</keyword>
<dbReference type="GO" id="GO:0015031">
    <property type="term" value="P:protein transport"/>
    <property type="evidence" value="ECO:0007669"/>
    <property type="project" value="UniProtKB-KW"/>
</dbReference>
<dbReference type="InterPro" id="IPR039656">
    <property type="entry name" value="SYNRG"/>
</dbReference>
<feature type="region of interest" description="Disordered" evidence="21">
    <location>
        <begin position="969"/>
        <end position="1020"/>
    </location>
</feature>
<dbReference type="GO" id="GO:0006897">
    <property type="term" value="P:endocytosis"/>
    <property type="evidence" value="ECO:0007669"/>
    <property type="project" value="UniProtKB-KW"/>
</dbReference>
<feature type="compositionally biased region" description="Polar residues" evidence="21">
    <location>
        <begin position="203"/>
        <end position="214"/>
    </location>
</feature>
<dbReference type="Pfam" id="PF25999">
    <property type="entry name" value="SYNRG_C"/>
    <property type="match status" value="1"/>
</dbReference>
<dbReference type="PROSITE" id="PS50031">
    <property type="entry name" value="EH"/>
    <property type="match status" value="1"/>
</dbReference>
<dbReference type="InterPro" id="IPR011992">
    <property type="entry name" value="EF-hand-dom_pair"/>
</dbReference>
<name>A0A6P3RHY2_PTEVA</name>
<feature type="region of interest" description="Disordered" evidence="21">
    <location>
        <begin position="1070"/>
        <end position="1099"/>
    </location>
</feature>
<dbReference type="InterPro" id="IPR000261">
    <property type="entry name" value="EH_dom"/>
</dbReference>
<keyword evidence="6" id="KW-0597">Phosphoprotein</keyword>
<keyword evidence="13" id="KW-0472">Membrane</keyword>
<dbReference type="Gene3D" id="1.10.238.10">
    <property type="entry name" value="EF-hand"/>
    <property type="match status" value="1"/>
</dbReference>
<evidence type="ECO:0000256" key="21">
    <source>
        <dbReference type="SAM" id="MobiDB-lite"/>
    </source>
</evidence>
<evidence type="ECO:0000256" key="10">
    <source>
        <dbReference type="ARBA" id="ARBA00022990"/>
    </source>
</evidence>
<keyword evidence="9" id="KW-0653">Protein transport</keyword>
<protein>
    <recommendedName>
        <fullName evidence="17">Synergin gamma</fullName>
    </recommendedName>
    <alternativeName>
        <fullName evidence="19">AP1 subunit gamma-binding protein 1</fullName>
    </alternativeName>
    <alternativeName>
        <fullName evidence="18">Gamma-synergin</fullName>
    </alternativeName>
</protein>
<feature type="compositionally biased region" description="Polar residues" evidence="21">
    <location>
        <begin position="989"/>
        <end position="998"/>
    </location>
</feature>
<dbReference type="Proteomes" id="UP000515202">
    <property type="component" value="Unplaced"/>
</dbReference>
<evidence type="ECO:0000256" key="18">
    <source>
        <dbReference type="ARBA" id="ARBA00079233"/>
    </source>
</evidence>